<keyword evidence="3" id="KW-1185">Reference proteome</keyword>
<name>A0A0F4GKM3_9PEZI</name>
<organism evidence="2 3">
    <name type="scientific">Zymoseptoria brevis</name>
    <dbReference type="NCBI Taxonomy" id="1047168"/>
    <lineage>
        <taxon>Eukaryota</taxon>
        <taxon>Fungi</taxon>
        <taxon>Dikarya</taxon>
        <taxon>Ascomycota</taxon>
        <taxon>Pezizomycotina</taxon>
        <taxon>Dothideomycetes</taxon>
        <taxon>Dothideomycetidae</taxon>
        <taxon>Mycosphaerellales</taxon>
        <taxon>Mycosphaerellaceae</taxon>
        <taxon>Zymoseptoria</taxon>
    </lineage>
</organism>
<evidence type="ECO:0000313" key="2">
    <source>
        <dbReference type="EMBL" id="KJX97954.1"/>
    </source>
</evidence>
<sequence>MASKHLLAHLATSLTAIGGSTYLLRKQLDYNLEEQEARFDEVEGTLRGHIGLIEEALERLEKKVGSGGIPKGGLQNREMYEQRGKDDRKK</sequence>
<evidence type="ECO:0000313" key="3">
    <source>
        <dbReference type="Proteomes" id="UP000033647"/>
    </source>
</evidence>
<reference evidence="2 3" key="1">
    <citation type="submission" date="2015-03" db="EMBL/GenBank/DDBJ databases">
        <title>RNA-seq based gene annotation and comparative genomics of four Zymoseptoria species reveal species-specific pathogenicity related genes and transposable element activity.</title>
        <authorList>
            <person name="Grandaubert J."/>
            <person name="Bhattacharyya A."/>
            <person name="Stukenbrock E.H."/>
        </authorList>
    </citation>
    <scope>NUCLEOTIDE SEQUENCE [LARGE SCALE GENOMIC DNA]</scope>
    <source>
        <strain evidence="2 3">Zb18110</strain>
    </source>
</reference>
<dbReference type="AlphaFoldDB" id="A0A0F4GKM3"/>
<proteinExistence type="predicted"/>
<protein>
    <submittedName>
        <fullName evidence="2">Uncharacterized protein</fullName>
    </submittedName>
</protein>
<dbReference type="EMBL" id="LAFY01000443">
    <property type="protein sequence ID" value="KJX97954.1"/>
    <property type="molecule type" value="Genomic_DNA"/>
</dbReference>
<dbReference type="Proteomes" id="UP000033647">
    <property type="component" value="Unassembled WGS sequence"/>
</dbReference>
<dbReference type="OrthoDB" id="113620at2759"/>
<feature type="region of interest" description="Disordered" evidence="1">
    <location>
        <begin position="64"/>
        <end position="90"/>
    </location>
</feature>
<evidence type="ECO:0000256" key="1">
    <source>
        <dbReference type="SAM" id="MobiDB-lite"/>
    </source>
</evidence>
<comment type="caution">
    <text evidence="2">The sequence shown here is derived from an EMBL/GenBank/DDBJ whole genome shotgun (WGS) entry which is preliminary data.</text>
</comment>
<gene>
    <name evidence="2" type="ORF">TI39_contig451g00011</name>
</gene>
<accession>A0A0F4GKM3</accession>
<feature type="compositionally biased region" description="Basic and acidic residues" evidence="1">
    <location>
        <begin position="78"/>
        <end position="90"/>
    </location>
</feature>